<evidence type="ECO:0000313" key="3">
    <source>
        <dbReference type="Proteomes" id="UP001160148"/>
    </source>
</evidence>
<dbReference type="AlphaFoldDB" id="A0AAV0XWT2"/>
<dbReference type="EMBL" id="CARXXK010001085">
    <property type="protein sequence ID" value="CAI6372990.1"/>
    <property type="molecule type" value="Genomic_DNA"/>
</dbReference>
<proteinExistence type="predicted"/>
<evidence type="ECO:0000256" key="1">
    <source>
        <dbReference type="SAM" id="SignalP"/>
    </source>
</evidence>
<keyword evidence="1" id="KW-0732">Signal</keyword>
<keyword evidence="3" id="KW-1185">Reference proteome</keyword>
<name>A0AAV0XWT2_9HEMI</name>
<reference evidence="2 3" key="1">
    <citation type="submission" date="2023-01" db="EMBL/GenBank/DDBJ databases">
        <authorList>
            <person name="Whitehead M."/>
        </authorList>
    </citation>
    <scope>NUCLEOTIDE SEQUENCE [LARGE SCALE GENOMIC DNA]</scope>
</reference>
<accession>A0AAV0XWT2</accession>
<organism evidence="2 3">
    <name type="scientific">Macrosiphum euphorbiae</name>
    <name type="common">potato aphid</name>
    <dbReference type="NCBI Taxonomy" id="13131"/>
    <lineage>
        <taxon>Eukaryota</taxon>
        <taxon>Metazoa</taxon>
        <taxon>Ecdysozoa</taxon>
        <taxon>Arthropoda</taxon>
        <taxon>Hexapoda</taxon>
        <taxon>Insecta</taxon>
        <taxon>Pterygota</taxon>
        <taxon>Neoptera</taxon>
        <taxon>Paraneoptera</taxon>
        <taxon>Hemiptera</taxon>
        <taxon>Sternorrhyncha</taxon>
        <taxon>Aphidomorpha</taxon>
        <taxon>Aphidoidea</taxon>
        <taxon>Aphididae</taxon>
        <taxon>Macrosiphini</taxon>
        <taxon>Macrosiphum</taxon>
    </lineage>
</organism>
<sequence>MLHPILLLIVKVNSCLQAEELNLLTSTNLIQSLKQKLYQLRSDTTFFNDIYRDTVKHCGENNVAIPEVRKRKISTKIDYSANNQYFADTKEEELRV</sequence>
<dbReference type="Proteomes" id="UP001160148">
    <property type="component" value="Unassembled WGS sequence"/>
</dbReference>
<evidence type="ECO:0000313" key="2">
    <source>
        <dbReference type="EMBL" id="CAI6372990.1"/>
    </source>
</evidence>
<gene>
    <name evidence="2" type="ORF">MEUPH1_LOCUS26794</name>
</gene>
<protein>
    <submittedName>
        <fullName evidence="2">Uncharacterized protein</fullName>
    </submittedName>
</protein>
<feature type="chain" id="PRO_5043965010" evidence="1">
    <location>
        <begin position="19"/>
        <end position="96"/>
    </location>
</feature>
<comment type="caution">
    <text evidence="2">The sequence shown here is derived from an EMBL/GenBank/DDBJ whole genome shotgun (WGS) entry which is preliminary data.</text>
</comment>
<feature type="signal peptide" evidence="1">
    <location>
        <begin position="1"/>
        <end position="18"/>
    </location>
</feature>